<dbReference type="AlphaFoldDB" id="A0A382SQ18"/>
<dbReference type="EMBL" id="UINC01130704">
    <property type="protein sequence ID" value="SVD11936.1"/>
    <property type="molecule type" value="Genomic_DNA"/>
</dbReference>
<protein>
    <submittedName>
        <fullName evidence="1">Uncharacterized protein</fullName>
    </submittedName>
</protein>
<organism evidence="1">
    <name type="scientific">marine metagenome</name>
    <dbReference type="NCBI Taxonomy" id="408172"/>
    <lineage>
        <taxon>unclassified sequences</taxon>
        <taxon>metagenomes</taxon>
        <taxon>ecological metagenomes</taxon>
    </lineage>
</organism>
<gene>
    <name evidence="1" type="ORF">METZ01_LOCUS364790</name>
</gene>
<sequence length="33" mass="3688">MMFSRLGIFLLPLLLPLALLSQDRKEGSASELQ</sequence>
<name>A0A382SQ18_9ZZZZ</name>
<accession>A0A382SQ18</accession>
<reference evidence="1" key="1">
    <citation type="submission" date="2018-05" db="EMBL/GenBank/DDBJ databases">
        <authorList>
            <person name="Lanie J.A."/>
            <person name="Ng W.-L."/>
            <person name="Kazmierczak K.M."/>
            <person name="Andrzejewski T.M."/>
            <person name="Davidsen T.M."/>
            <person name="Wayne K.J."/>
            <person name="Tettelin H."/>
            <person name="Glass J.I."/>
            <person name="Rusch D."/>
            <person name="Podicherti R."/>
            <person name="Tsui H.-C.T."/>
            <person name="Winkler M.E."/>
        </authorList>
    </citation>
    <scope>NUCLEOTIDE SEQUENCE</scope>
</reference>
<proteinExistence type="predicted"/>
<evidence type="ECO:0000313" key="1">
    <source>
        <dbReference type="EMBL" id="SVD11936.1"/>
    </source>
</evidence>
<feature type="non-terminal residue" evidence="1">
    <location>
        <position position="33"/>
    </location>
</feature>